<dbReference type="AlphaFoldDB" id="A0A3B0CBE8"/>
<sequence length="543" mass="60558">MGRGLIFGIVTYCILLIVACSTPPKPNWDGKNYLAQVQLDSSVLLVTEVAKNLEVPWDLVPGPDGWLYFTEQKGTINRVDIATGEIQNLAVLDDVFYRKSSGLFSMALHPSFETDPFLYVHYTVSEKDNNFLDIISSKIMRYSLEGDSLVDPKLILKDIPGNTYHNGSRMLIFQDKLWIGTGDVGDTRTVQHIETLNGKVLRLNLDGSIPDDNPYPNNPTWSTGHRNIHGITIGNGKLYASEHGPNNDDEVNLIQKGSNYGWPDIHGFIDLENEKAYAKDSVTQEPLMAWTPTIATAGLEYYDSDQIPEWKNSLLLTTLKGRSFRVLSLNAEGDKINEEHLFFQKFLGRLRDVAVGKQGEIYLATSNMDWHQGHQPWLYDSLPKSNGDRIIKIQIADEGIQRQLAALEKPIELKEELTAISLSPEIYRSITSNDDLDNGAKLYGTHCAACHAPNGKGNVGQIPPLVDSEWVSGNVARLIDVTLGGLNHPIQVNGVSYQGEMPAYKNLEDNEIRDILNYIRTEFGKTKGNIIAADIAHQRKGLE</sequence>
<evidence type="ECO:0000313" key="6">
    <source>
        <dbReference type="EMBL" id="RKN80947.1"/>
    </source>
</evidence>
<dbReference type="Proteomes" id="UP000276603">
    <property type="component" value="Unassembled WGS sequence"/>
</dbReference>
<protein>
    <submittedName>
        <fullName evidence="6">Cytochrome C</fullName>
    </submittedName>
</protein>
<dbReference type="PROSITE" id="PS51257">
    <property type="entry name" value="PROKAR_LIPOPROTEIN"/>
    <property type="match status" value="1"/>
</dbReference>
<dbReference type="InterPro" id="IPR012938">
    <property type="entry name" value="Glc/Sorbosone_DH"/>
</dbReference>
<reference evidence="6 7" key="1">
    <citation type="submission" date="2018-10" db="EMBL/GenBank/DDBJ databases">
        <title>Ulvibacterium marinum gen. nov., sp. nov., a novel marine bacterium of the family Flavobacteriaceae, isolated from a culture of the green alga Ulva prolifera.</title>
        <authorList>
            <person name="Zhang Z."/>
        </authorList>
    </citation>
    <scope>NUCLEOTIDE SEQUENCE [LARGE SCALE GENOMIC DNA]</scope>
    <source>
        <strain evidence="6 7">CCMM003</strain>
    </source>
</reference>
<keyword evidence="7" id="KW-1185">Reference proteome</keyword>
<dbReference type="Pfam" id="PF00034">
    <property type="entry name" value="Cytochrom_C"/>
    <property type="match status" value="1"/>
</dbReference>
<dbReference type="PANTHER" id="PTHR19328:SF13">
    <property type="entry name" value="HIPL1 PROTEIN"/>
    <property type="match status" value="1"/>
</dbReference>
<dbReference type="SUPFAM" id="SSF50952">
    <property type="entry name" value="Soluble quinoprotein glucose dehydrogenase"/>
    <property type="match status" value="1"/>
</dbReference>
<proteinExistence type="predicted"/>
<dbReference type="Gene3D" id="1.10.760.10">
    <property type="entry name" value="Cytochrome c-like domain"/>
    <property type="match status" value="1"/>
</dbReference>
<comment type="caution">
    <text evidence="6">The sequence shown here is derived from an EMBL/GenBank/DDBJ whole genome shotgun (WGS) entry which is preliminary data.</text>
</comment>
<accession>A0A3B0CBE8</accession>
<dbReference type="RefSeq" id="WP_120711103.1">
    <property type="nucleotide sequence ID" value="NZ_RBCJ01000002.1"/>
</dbReference>
<dbReference type="InterPro" id="IPR009056">
    <property type="entry name" value="Cyt_c-like_dom"/>
</dbReference>
<evidence type="ECO:0000256" key="4">
    <source>
        <dbReference type="PROSITE-ProRule" id="PRU00433"/>
    </source>
</evidence>
<dbReference type="InterPro" id="IPR011042">
    <property type="entry name" value="6-blade_b-propeller_TolB-like"/>
</dbReference>
<dbReference type="InterPro" id="IPR036909">
    <property type="entry name" value="Cyt_c-like_dom_sf"/>
</dbReference>
<dbReference type="PROSITE" id="PS51007">
    <property type="entry name" value="CYTC"/>
    <property type="match status" value="1"/>
</dbReference>
<dbReference type="InterPro" id="IPR011041">
    <property type="entry name" value="Quinoprot_gluc/sorb_DH_b-prop"/>
</dbReference>
<organism evidence="6 7">
    <name type="scientific">Ulvibacterium marinum</name>
    <dbReference type="NCBI Taxonomy" id="2419782"/>
    <lineage>
        <taxon>Bacteria</taxon>
        <taxon>Pseudomonadati</taxon>
        <taxon>Bacteroidota</taxon>
        <taxon>Flavobacteriia</taxon>
        <taxon>Flavobacteriales</taxon>
        <taxon>Flavobacteriaceae</taxon>
        <taxon>Ulvibacterium</taxon>
    </lineage>
</organism>
<dbReference type="GO" id="GO:0009055">
    <property type="term" value="F:electron transfer activity"/>
    <property type="evidence" value="ECO:0007669"/>
    <property type="project" value="InterPro"/>
</dbReference>
<evidence type="ECO:0000259" key="5">
    <source>
        <dbReference type="PROSITE" id="PS51007"/>
    </source>
</evidence>
<evidence type="ECO:0000313" key="7">
    <source>
        <dbReference type="Proteomes" id="UP000276603"/>
    </source>
</evidence>
<dbReference type="GO" id="GO:0046872">
    <property type="term" value="F:metal ion binding"/>
    <property type="evidence" value="ECO:0007669"/>
    <property type="project" value="UniProtKB-KW"/>
</dbReference>
<dbReference type="PANTHER" id="PTHR19328">
    <property type="entry name" value="HEDGEHOG-INTERACTING PROTEIN"/>
    <property type="match status" value="1"/>
</dbReference>
<dbReference type="GO" id="GO:0020037">
    <property type="term" value="F:heme binding"/>
    <property type="evidence" value="ECO:0007669"/>
    <property type="project" value="InterPro"/>
</dbReference>
<keyword evidence="2 4" id="KW-0479">Metal-binding</keyword>
<feature type="domain" description="Cytochrome c" evidence="5">
    <location>
        <begin position="434"/>
        <end position="523"/>
    </location>
</feature>
<gene>
    <name evidence="6" type="ORF">D7Z94_08310</name>
</gene>
<evidence type="ECO:0000256" key="1">
    <source>
        <dbReference type="ARBA" id="ARBA00022617"/>
    </source>
</evidence>
<evidence type="ECO:0000256" key="2">
    <source>
        <dbReference type="ARBA" id="ARBA00022723"/>
    </source>
</evidence>
<dbReference type="Gene3D" id="2.120.10.30">
    <property type="entry name" value="TolB, C-terminal domain"/>
    <property type="match status" value="1"/>
</dbReference>
<dbReference type="EMBL" id="RBCJ01000002">
    <property type="protein sequence ID" value="RKN80947.1"/>
    <property type="molecule type" value="Genomic_DNA"/>
</dbReference>
<evidence type="ECO:0000256" key="3">
    <source>
        <dbReference type="ARBA" id="ARBA00023004"/>
    </source>
</evidence>
<keyword evidence="3 4" id="KW-0408">Iron</keyword>
<dbReference type="Pfam" id="PF07995">
    <property type="entry name" value="GSDH"/>
    <property type="match status" value="1"/>
</dbReference>
<name>A0A3B0CBE8_9FLAO</name>
<keyword evidence="1 4" id="KW-0349">Heme</keyword>
<dbReference type="OrthoDB" id="9770043at2"/>
<dbReference type="SUPFAM" id="SSF46626">
    <property type="entry name" value="Cytochrome c"/>
    <property type="match status" value="1"/>
</dbReference>